<proteinExistence type="predicted"/>
<feature type="compositionally biased region" description="Basic and acidic residues" evidence="1">
    <location>
        <begin position="7"/>
        <end position="16"/>
    </location>
</feature>
<sequence length="225" mass="23483">MSTQDYSRNDNLKHSEPIPIVQSPFRRRSASVSSASSGSASSASELPTPVSPSGSRVSIPSPGSSPILSYFLAQSPTAKTPGGTFPLSKRFSANPPVFEEDESGNAEIPAAAHARRASASVAGRFMQPPAIPVADPRQERGTGVLRRLSLSSATFVRPTADRQSPPLPSGPPPNSAVSSTDKSLPFSSGGRPRRAATLNVGGGQPRRAPSPMGERILKGHFDGFN</sequence>
<gene>
    <name evidence="2" type="ORF">HGRIS_003401</name>
</gene>
<feature type="compositionally biased region" description="Low complexity" evidence="1">
    <location>
        <begin position="51"/>
        <end position="61"/>
    </location>
</feature>
<evidence type="ECO:0000313" key="2">
    <source>
        <dbReference type="EMBL" id="KAL0954415.1"/>
    </source>
</evidence>
<feature type="compositionally biased region" description="Low complexity" evidence="1">
    <location>
        <begin position="30"/>
        <end position="44"/>
    </location>
</feature>
<comment type="caution">
    <text evidence="2">The sequence shown here is derived from an EMBL/GenBank/DDBJ whole genome shotgun (WGS) entry which is preliminary data.</text>
</comment>
<protein>
    <submittedName>
        <fullName evidence="2">Uncharacterized protein</fullName>
    </submittedName>
</protein>
<feature type="compositionally biased region" description="Polar residues" evidence="1">
    <location>
        <begin position="176"/>
        <end position="186"/>
    </location>
</feature>
<dbReference type="EMBL" id="JASNQZ010000007">
    <property type="protein sequence ID" value="KAL0954415.1"/>
    <property type="molecule type" value="Genomic_DNA"/>
</dbReference>
<dbReference type="Proteomes" id="UP001556367">
    <property type="component" value="Unassembled WGS sequence"/>
</dbReference>
<evidence type="ECO:0000256" key="1">
    <source>
        <dbReference type="SAM" id="MobiDB-lite"/>
    </source>
</evidence>
<name>A0ABR3JGZ0_9AGAR</name>
<keyword evidence="3" id="KW-1185">Reference proteome</keyword>
<feature type="compositionally biased region" description="Basic and acidic residues" evidence="1">
    <location>
        <begin position="215"/>
        <end position="225"/>
    </location>
</feature>
<feature type="region of interest" description="Disordered" evidence="1">
    <location>
        <begin position="150"/>
        <end position="225"/>
    </location>
</feature>
<feature type="region of interest" description="Disordered" evidence="1">
    <location>
        <begin position="1"/>
        <end position="61"/>
    </location>
</feature>
<reference evidence="3" key="1">
    <citation type="submission" date="2024-06" db="EMBL/GenBank/DDBJ databases">
        <title>Multi-omics analyses provide insights into the biosynthesis of the anticancer antibiotic pleurotin in Hohenbuehelia grisea.</title>
        <authorList>
            <person name="Weaver J.A."/>
            <person name="Alberti F."/>
        </authorList>
    </citation>
    <scope>NUCLEOTIDE SEQUENCE [LARGE SCALE GENOMIC DNA]</scope>
    <source>
        <strain evidence="3">T-177</strain>
    </source>
</reference>
<feature type="compositionally biased region" description="Pro residues" evidence="1">
    <location>
        <begin position="165"/>
        <end position="174"/>
    </location>
</feature>
<feature type="region of interest" description="Disordered" evidence="1">
    <location>
        <begin position="78"/>
        <end position="123"/>
    </location>
</feature>
<organism evidence="2 3">
    <name type="scientific">Hohenbuehelia grisea</name>
    <dbReference type="NCBI Taxonomy" id="104357"/>
    <lineage>
        <taxon>Eukaryota</taxon>
        <taxon>Fungi</taxon>
        <taxon>Dikarya</taxon>
        <taxon>Basidiomycota</taxon>
        <taxon>Agaricomycotina</taxon>
        <taxon>Agaricomycetes</taxon>
        <taxon>Agaricomycetidae</taxon>
        <taxon>Agaricales</taxon>
        <taxon>Pleurotineae</taxon>
        <taxon>Pleurotaceae</taxon>
        <taxon>Hohenbuehelia</taxon>
    </lineage>
</organism>
<accession>A0ABR3JGZ0</accession>
<evidence type="ECO:0000313" key="3">
    <source>
        <dbReference type="Proteomes" id="UP001556367"/>
    </source>
</evidence>